<accession>A0A517Z928</accession>
<dbReference type="EMBL" id="CP036275">
    <property type="protein sequence ID" value="QDU38987.1"/>
    <property type="molecule type" value="Genomic_DNA"/>
</dbReference>
<dbReference type="GO" id="GO:0009055">
    <property type="term" value="F:electron transfer activity"/>
    <property type="evidence" value="ECO:0007669"/>
    <property type="project" value="InterPro"/>
</dbReference>
<dbReference type="GO" id="GO:0020037">
    <property type="term" value="F:heme binding"/>
    <property type="evidence" value="ECO:0007669"/>
    <property type="project" value="InterPro"/>
</dbReference>
<dbReference type="Pfam" id="PF13385">
    <property type="entry name" value="Laminin_G_3"/>
    <property type="match status" value="1"/>
</dbReference>
<keyword evidence="2 4" id="KW-0479">Metal-binding</keyword>
<evidence type="ECO:0000256" key="4">
    <source>
        <dbReference type="PROSITE-ProRule" id="PRU00433"/>
    </source>
</evidence>
<protein>
    <submittedName>
        <fullName evidence="6">Planctomycete cytochrome C</fullName>
    </submittedName>
</protein>
<dbReference type="PANTHER" id="PTHR35889:SF3">
    <property type="entry name" value="F-BOX DOMAIN-CONTAINING PROTEIN"/>
    <property type="match status" value="1"/>
</dbReference>
<dbReference type="Gene3D" id="2.60.120.200">
    <property type="match status" value="1"/>
</dbReference>
<dbReference type="InterPro" id="IPR009056">
    <property type="entry name" value="Cyt_c-like_dom"/>
</dbReference>
<reference evidence="6 7" key="1">
    <citation type="submission" date="2019-02" db="EMBL/GenBank/DDBJ databases">
        <title>Deep-cultivation of Planctomycetes and their phenomic and genomic characterization uncovers novel biology.</title>
        <authorList>
            <person name="Wiegand S."/>
            <person name="Jogler M."/>
            <person name="Boedeker C."/>
            <person name="Pinto D."/>
            <person name="Vollmers J."/>
            <person name="Rivas-Marin E."/>
            <person name="Kohn T."/>
            <person name="Peeters S.H."/>
            <person name="Heuer A."/>
            <person name="Rast P."/>
            <person name="Oberbeckmann S."/>
            <person name="Bunk B."/>
            <person name="Jeske O."/>
            <person name="Meyerdierks A."/>
            <person name="Storesund J.E."/>
            <person name="Kallscheuer N."/>
            <person name="Luecker S."/>
            <person name="Lage O.M."/>
            <person name="Pohl T."/>
            <person name="Merkel B.J."/>
            <person name="Hornburger P."/>
            <person name="Mueller R.-W."/>
            <person name="Bruemmer F."/>
            <person name="Labrenz M."/>
            <person name="Spormann A.M."/>
            <person name="Op den Camp H."/>
            <person name="Overmann J."/>
            <person name="Amann R."/>
            <person name="Jetten M.S.M."/>
            <person name="Mascher T."/>
            <person name="Medema M.H."/>
            <person name="Devos D.P."/>
            <person name="Kaster A.-K."/>
            <person name="Ovreas L."/>
            <person name="Rohde M."/>
            <person name="Galperin M.Y."/>
            <person name="Jogler C."/>
        </authorList>
    </citation>
    <scope>NUCLEOTIDE SEQUENCE [LARGE SCALE GENOMIC DNA]</scope>
    <source>
        <strain evidence="6 7">Mal4</strain>
    </source>
</reference>
<dbReference type="InterPro" id="IPR013320">
    <property type="entry name" value="ConA-like_dom_sf"/>
</dbReference>
<name>A0A517Z928_9PLAN</name>
<feature type="domain" description="Cytochrome c" evidence="5">
    <location>
        <begin position="26"/>
        <end position="129"/>
    </location>
</feature>
<dbReference type="Pfam" id="PF07583">
    <property type="entry name" value="PSCyt2"/>
    <property type="match status" value="1"/>
</dbReference>
<dbReference type="InterPro" id="IPR036909">
    <property type="entry name" value="Cyt_c-like_dom_sf"/>
</dbReference>
<evidence type="ECO:0000256" key="2">
    <source>
        <dbReference type="ARBA" id="ARBA00022723"/>
    </source>
</evidence>
<evidence type="ECO:0000259" key="5">
    <source>
        <dbReference type="PROSITE" id="PS51007"/>
    </source>
</evidence>
<dbReference type="KEGG" id="mri:Mal4_33190"/>
<dbReference type="InterPro" id="IPR011429">
    <property type="entry name" value="Cyt_c_Planctomycete-type"/>
</dbReference>
<dbReference type="Pfam" id="PF07635">
    <property type="entry name" value="PSCyt1"/>
    <property type="match status" value="1"/>
</dbReference>
<keyword evidence="7" id="KW-1185">Reference proteome</keyword>
<keyword evidence="1 4" id="KW-0349">Heme</keyword>
<dbReference type="Proteomes" id="UP000320496">
    <property type="component" value="Chromosome"/>
</dbReference>
<dbReference type="SUPFAM" id="SSF46626">
    <property type="entry name" value="Cytochrome c"/>
    <property type="match status" value="1"/>
</dbReference>
<gene>
    <name evidence="6" type="ORF">Mal4_33190</name>
</gene>
<evidence type="ECO:0000256" key="3">
    <source>
        <dbReference type="ARBA" id="ARBA00023004"/>
    </source>
</evidence>
<sequence>MATHRTGTTASEFIIIACLLLISSGAVPAFGEVRFNRDVRPILSENCWRCHGFDAKQRQAGLRLDVREDALRPADSGLLPIVPGKPDQSELIARIAAQDESLRMPPPDAHQQLSPAQVETLSTWIAEGAVYERHWAFEPIRKPPVPDVDGALNPIDAFVAARLEREGLDFADEATPETLLRRICFDLTGLPPTLDDIERFEKDGYEQTVDRLLASPHFGERMAADWLDAARYADTNGYFGDRPREIWLWRNWVIDAFNANMPYDQFTIEQLAGDLLPNASVSQRIATGFNRNHMANNETGIIDEEYRVEYVVDRIDTTMTTWLGLTVGCAQCHDHKYDPITQREFYSLFAFFNTVPERGLLVGNNPPPLMSVPTPEQEENLTRASAARGEAEERFAPLRAEANRRMSEWEMHASDELEPPPADNILQYEAFEDAATDGVERFGTPPQSESGVVGQAGDFDATRHLEAELPEFSADEAWTIGLWIKPDGPLSCVLSKIEPDSDRRGLELLWMKGRLMTNLVGRWKVSAIEVATINNIAAGRWHHVVLSYDGSKTAAGLRIFVDGRPAAVEIRSDSLSHSLSTSEPLRIGRRDSGLGFYGSLDELRVVSGTLSDEVIAGWGWGERIRGIVQTPADKRTGEQTQTLFDYYVDHYASQETREARDRLESLRNAEQAARDAIPTTLVMAEQDEPRKTYVLERGQYDKPGEEVQPGVPASLSDWPDDAPRNRLGLARWLVADDNPLTARVAVNRLWKQCFGYGLVRSMNDFGTQGELPTHPDLLDYLAATFRESGWDVKAMLRLIVTSRTYRQSSQLWTQDGEVFDPQNRLLARGPSFRLPMEMIRDQALSASGLLVRTIGGPSVKPYQPPGLWEEVSYNGEESYVPDSGSGLWRRSVYTYIKRQAPPPSLLLLDGPTREKCTIERPRTNTPLQSLLLLNDETYLEAARVLAEQILSEESDDAKRMQRLWQTILTREPTAAELERLTGLLTRQRERFAGKAEAANRVLSVGEAKGREGQDARELAAWTIVAHTVFNLDEAIVRR</sequence>
<dbReference type="PROSITE" id="PS51007">
    <property type="entry name" value="CYTC"/>
    <property type="match status" value="1"/>
</dbReference>
<evidence type="ECO:0000313" key="6">
    <source>
        <dbReference type="EMBL" id="QDU38987.1"/>
    </source>
</evidence>
<dbReference type="AlphaFoldDB" id="A0A517Z928"/>
<dbReference type="RefSeq" id="WP_145370217.1">
    <property type="nucleotide sequence ID" value="NZ_CP036275.1"/>
</dbReference>
<evidence type="ECO:0000256" key="1">
    <source>
        <dbReference type="ARBA" id="ARBA00022617"/>
    </source>
</evidence>
<dbReference type="PANTHER" id="PTHR35889">
    <property type="entry name" value="CYCLOINULO-OLIGOSACCHARIDE FRUCTANOTRANSFERASE-RELATED"/>
    <property type="match status" value="1"/>
</dbReference>
<dbReference type="GO" id="GO:0046872">
    <property type="term" value="F:metal ion binding"/>
    <property type="evidence" value="ECO:0007669"/>
    <property type="project" value="UniProtKB-KW"/>
</dbReference>
<organism evidence="6 7">
    <name type="scientific">Maioricimonas rarisocia</name>
    <dbReference type="NCBI Taxonomy" id="2528026"/>
    <lineage>
        <taxon>Bacteria</taxon>
        <taxon>Pseudomonadati</taxon>
        <taxon>Planctomycetota</taxon>
        <taxon>Planctomycetia</taxon>
        <taxon>Planctomycetales</taxon>
        <taxon>Planctomycetaceae</taxon>
        <taxon>Maioricimonas</taxon>
    </lineage>
</organism>
<dbReference type="InterPro" id="IPR011444">
    <property type="entry name" value="DUF1549"/>
</dbReference>
<dbReference type="Pfam" id="PF07587">
    <property type="entry name" value="PSD1"/>
    <property type="match status" value="1"/>
</dbReference>
<evidence type="ECO:0000313" key="7">
    <source>
        <dbReference type="Proteomes" id="UP000320496"/>
    </source>
</evidence>
<dbReference type="SUPFAM" id="SSF49899">
    <property type="entry name" value="Concanavalin A-like lectins/glucanases"/>
    <property type="match status" value="1"/>
</dbReference>
<dbReference type="InterPro" id="IPR022655">
    <property type="entry name" value="DUF1553"/>
</dbReference>
<dbReference type="OrthoDB" id="127107at2"/>
<proteinExistence type="predicted"/>
<keyword evidence="3 4" id="KW-0408">Iron</keyword>